<dbReference type="Proteomes" id="UP000308600">
    <property type="component" value="Unassembled WGS sequence"/>
</dbReference>
<reference evidence="1 2" key="1">
    <citation type="journal article" date="2019" name="Nat. Ecol. Evol.">
        <title>Megaphylogeny resolves global patterns of mushroom evolution.</title>
        <authorList>
            <person name="Varga T."/>
            <person name="Krizsan K."/>
            <person name="Foldi C."/>
            <person name="Dima B."/>
            <person name="Sanchez-Garcia M."/>
            <person name="Sanchez-Ramirez S."/>
            <person name="Szollosi G.J."/>
            <person name="Szarkandi J.G."/>
            <person name="Papp V."/>
            <person name="Albert L."/>
            <person name="Andreopoulos W."/>
            <person name="Angelini C."/>
            <person name="Antonin V."/>
            <person name="Barry K.W."/>
            <person name="Bougher N.L."/>
            <person name="Buchanan P."/>
            <person name="Buyck B."/>
            <person name="Bense V."/>
            <person name="Catcheside P."/>
            <person name="Chovatia M."/>
            <person name="Cooper J."/>
            <person name="Damon W."/>
            <person name="Desjardin D."/>
            <person name="Finy P."/>
            <person name="Geml J."/>
            <person name="Haridas S."/>
            <person name="Hughes K."/>
            <person name="Justo A."/>
            <person name="Karasinski D."/>
            <person name="Kautmanova I."/>
            <person name="Kiss B."/>
            <person name="Kocsube S."/>
            <person name="Kotiranta H."/>
            <person name="LaButti K.M."/>
            <person name="Lechner B.E."/>
            <person name="Liimatainen K."/>
            <person name="Lipzen A."/>
            <person name="Lukacs Z."/>
            <person name="Mihaltcheva S."/>
            <person name="Morgado L.N."/>
            <person name="Niskanen T."/>
            <person name="Noordeloos M.E."/>
            <person name="Ohm R.A."/>
            <person name="Ortiz-Santana B."/>
            <person name="Ovrebo C."/>
            <person name="Racz N."/>
            <person name="Riley R."/>
            <person name="Savchenko A."/>
            <person name="Shiryaev A."/>
            <person name="Soop K."/>
            <person name="Spirin V."/>
            <person name="Szebenyi C."/>
            <person name="Tomsovsky M."/>
            <person name="Tulloss R.E."/>
            <person name="Uehling J."/>
            <person name="Grigoriev I.V."/>
            <person name="Vagvolgyi C."/>
            <person name="Papp T."/>
            <person name="Martin F.M."/>
            <person name="Miettinen O."/>
            <person name="Hibbett D.S."/>
            <person name="Nagy L.G."/>
        </authorList>
    </citation>
    <scope>NUCLEOTIDE SEQUENCE [LARGE SCALE GENOMIC DNA]</scope>
    <source>
        <strain evidence="1 2">NL-1719</strain>
    </source>
</reference>
<accession>A0ACD3AEY7</accession>
<gene>
    <name evidence="1" type="ORF">BDN72DRAFT_901984</name>
</gene>
<evidence type="ECO:0000313" key="2">
    <source>
        <dbReference type="Proteomes" id="UP000308600"/>
    </source>
</evidence>
<keyword evidence="2" id="KW-1185">Reference proteome</keyword>
<sequence>MSNISDALEIRQKYKHFRVLVIGRANAGKTTLLKRVCNTTEEPSIYDKGRINLLEGTDKRGVHDIRRAFTFASNPGFLFHDSAGFEAGGEKELKDVQAFIAERAKANEVADQLHAIWFCFEPNTSRPLLELEQRFFNEERPQNVPLVAIFTKFDDLMTQVYDFDKSEDENREIAEHELEIKFKKPLYAYKFPPKAHVCTEDLNDDNGSHQDQVKELMTKTADSLDNLALKLLFVSVQQNNLELSIKSAVENIHYSSVLSKENQVRIAISWFSHAYKKDYVRISHVL</sequence>
<protein>
    <submittedName>
        <fullName evidence="1">Uncharacterized protein</fullName>
    </submittedName>
</protein>
<evidence type="ECO:0000313" key="1">
    <source>
        <dbReference type="EMBL" id="TFK63929.1"/>
    </source>
</evidence>
<dbReference type="EMBL" id="ML208497">
    <property type="protein sequence ID" value="TFK63929.1"/>
    <property type="molecule type" value="Genomic_DNA"/>
</dbReference>
<proteinExistence type="predicted"/>
<organism evidence="1 2">
    <name type="scientific">Pluteus cervinus</name>
    <dbReference type="NCBI Taxonomy" id="181527"/>
    <lineage>
        <taxon>Eukaryota</taxon>
        <taxon>Fungi</taxon>
        <taxon>Dikarya</taxon>
        <taxon>Basidiomycota</taxon>
        <taxon>Agaricomycotina</taxon>
        <taxon>Agaricomycetes</taxon>
        <taxon>Agaricomycetidae</taxon>
        <taxon>Agaricales</taxon>
        <taxon>Pluteineae</taxon>
        <taxon>Pluteaceae</taxon>
        <taxon>Pluteus</taxon>
    </lineage>
</organism>
<name>A0ACD3AEY7_9AGAR</name>